<dbReference type="PANTHER" id="PTHR37625">
    <property type="entry name" value="OUTER MEMBRANE LIPOPROTEIN-RELATED"/>
    <property type="match status" value="1"/>
</dbReference>
<keyword evidence="1" id="KW-1133">Transmembrane helix</keyword>
<reference evidence="2 3" key="1">
    <citation type="submission" date="2015-02" db="EMBL/GenBank/DDBJ databases">
        <title>Whole genome shotgun sequencing of cultured foodborne pathogen.</title>
        <authorList>
            <person name="Timme R."/>
            <person name="Allard M.W."/>
            <person name="Strain E."/>
            <person name="Evans P.S."/>
            <person name="Brown E."/>
        </authorList>
    </citation>
    <scope>NUCLEOTIDE SEQUENCE [LARGE SCALE GENOMIC DNA]</scope>
    <source>
        <strain evidence="2 3">GCSL-TSO-24</strain>
    </source>
</reference>
<evidence type="ECO:0008006" key="4">
    <source>
        <dbReference type="Google" id="ProtNLM"/>
    </source>
</evidence>
<keyword evidence="1" id="KW-0812">Transmembrane</keyword>
<dbReference type="AlphaFoldDB" id="A0A0D8LDG7"/>
<evidence type="ECO:0000313" key="2">
    <source>
        <dbReference type="EMBL" id="KJF79156.1"/>
    </source>
</evidence>
<feature type="transmembrane region" description="Helical" evidence="1">
    <location>
        <begin position="12"/>
        <end position="34"/>
    </location>
</feature>
<dbReference type="NCBIfam" id="TIGR03352">
    <property type="entry name" value="VI_chp_3"/>
    <property type="match status" value="1"/>
</dbReference>
<evidence type="ECO:0000256" key="1">
    <source>
        <dbReference type="SAM" id="Phobius"/>
    </source>
</evidence>
<dbReference type="Pfam" id="PF12790">
    <property type="entry name" value="T6SS-SciN"/>
    <property type="match status" value="1"/>
</dbReference>
<name>A0A0D8LDG7_MORMO</name>
<dbReference type="InterPro" id="IPR017734">
    <property type="entry name" value="T6SS_SciN"/>
</dbReference>
<protein>
    <recommendedName>
        <fullName evidence="4">Type VI secretion system lipoprotein TssJ</fullName>
    </recommendedName>
</protein>
<keyword evidence="1" id="KW-0472">Membrane</keyword>
<dbReference type="PANTHER" id="PTHR37625:SF4">
    <property type="entry name" value="OUTER MEMBRANE LIPOPROTEIN"/>
    <property type="match status" value="1"/>
</dbReference>
<comment type="caution">
    <text evidence="2">The sequence shown here is derived from an EMBL/GenBank/DDBJ whole genome shotgun (WGS) entry which is preliminary data.</text>
</comment>
<dbReference type="Gene3D" id="2.60.40.4150">
    <property type="entry name" value="Type VI secretion system, lipoprotein SciN"/>
    <property type="match status" value="1"/>
</dbReference>
<accession>A0A0D8LDG7</accession>
<dbReference type="Proteomes" id="UP000032582">
    <property type="component" value="Unassembled WGS sequence"/>
</dbReference>
<dbReference type="InterPro" id="IPR038706">
    <property type="entry name" value="Type_VI_SciN-like_sf"/>
</dbReference>
<dbReference type="EMBL" id="JZSH01000005">
    <property type="protein sequence ID" value="KJF79156.1"/>
    <property type="molecule type" value="Genomic_DNA"/>
</dbReference>
<sequence>MSDNTEKNHTIFKVTNILCALVISFLITGCSFFSTSKSTPSETKSESELKISLVASAEINKSKNQLPSPLNVFVYAVKSKQSFLSTDYLTYLYKNKPNPENEMLILEYIIRPGETKTIDYKINSDFPYIGVIAAYKDINNAKWSAVYPLSDLRGATWTEKYILFTGPEHEIKVLFSNSVVSIKENG</sequence>
<evidence type="ECO:0000313" key="3">
    <source>
        <dbReference type="Proteomes" id="UP000032582"/>
    </source>
</evidence>
<gene>
    <name evidence="2" type="ORF">UA45_01140</name>
</gene>
<proteinExistence type="predicted"/>
<dbReference type="PATRIC" id="fig|582.24.peg.363"/>
<dbReference type="PROSITE" id="PS51257">
    <property type="entry name" value="PROKAR_LIPOPROTEIN"/>
    <property type="match status" value="1"/>
</dbReference>
<organism evidence="2 3">
    <name type="scientific">Morganella morganii</name>
    <name type="common">Proteus morganii</name>
    <dbReference type="NCBI Taxonomy" id="582"/>
    <lineage>
        <taxon>Bacteria</taxon>
        <taxon>Pseudomonadati</taxon>
        <taxon>Pseudomonadota</taxon>
        <taxon>Gammaproteobacteria</taxon>
        <taxon>Enterobacterales</taxon>
        <taxon>Morganellaceae</taxon>
        <taxon>Morganella</taxon>
    </lineage>
</organism>